<proteinExistence type="predicted"/>
<dbReference type="Proteomes" id="UP000184384">
    <property type="component" value="Unassembled WGS sequence"/>
</dbReference>
<organism evidence="1 2">
    <name type="scientific">Flavobacterium granuli</name>
    <dbReference type="NCBI Taxonomy" id="280093"/>
    <lineage>
        <taxon>Bacteria</taxon>
        <taxon>Pseudomonadati</taxon>
        <taxon>Bacteroidota</taxon>
        <taxon>Flavobacteriia</taxon>
        <taxon>Flavobacteriales</taxon>
        <taxon>Flavobacteriaceae</taxon>
        <taxon>Flavobacterium</taxon>
    </lineage>
</organism>
<evidence type="ECO:0000313" key="1">
    <source>
        <dbReference type="EMBL" id="SHH26593.1"/>
    </source>
</evidence>
<sequence length="89" mass="10233">MKVLCRKKQGAASHFRVKGDQTHLYNLSTKKLLSKAYVRTARMPFAKVGNFMTWSDFTILSIVKLVVLTRENIVLIMPKRLIINSLIQI</sequence>
<dbReference type="EMBL" id="FQWO01000010">
    <property type="protein sequence ID" value="SHH26593.1"/>
    <property type="molecule type" value="Genomic_DNA"/>
</dbReference>
<dbReference type="AlphaFoldDB" id="A0A1M5RL84"/>
<evidence type="ECO:0000313" key="2">
    <source>
        <dbReference type="Proteomes" id="UP000184384"/>
    </source>
</evidence>
<name>A0A1M5RL84_9FLAO</name>
<accession>A0A1M5RL84</accession>
<gene>
    <name evidence="1" type="ORF">SAMN05443373_11032</name>
</gene>
<reference evidence="2" key="1">
    <citation type="submission" date="2016-11" db="EMBL/GenBank/DDBJ databases">
        <authorList>
            <person name="Varghese N."/>
            <person name="Submissions S."/>
        </authorList>
    </citation>
    <scope>NUCLEOTIDE SEQUENCE [LARGE SCALE GENOMIC DNA]</scope>
    <source>
        <strain evidence="2">DSM 19729</strain>
    </source>
</reference>
<protein>
    <submittedName>
        <fullName evidence="1">Uncharacterized protein</fullName>
    </submittedName>
</protein>